<accession>A0A7K0KH35</accession>
<comment type="caution">
    <text evidence="1">The sequence shown here is derived from an EMBL/GenBank/DDBJ whole genome shotgun (WGS) entry which is preliminary data.</text>
</comment>
<sequence>MAKRKKKFTESQEWSYKNDFPIGEVWGTYHTLAKLIVPRLRAFKALDKQGYAPGFKDIADWNLAIQKMIDAFELLEDSNTLTEEENKKVDEGLMLFCKYFRNLWD</sequence>
<organism evidence="1 2">
    <name type="scientific">Hallella mizrahii</name>
    <dbReference type="NCBI Taxonomy" id="2606637"/>
    <lineage>
        <taxon>Bacteria</taxon>
        <taxon>Pseudomonadati</taxon>
        <taxon>Bacteroidota</taxon>
        <taxon>Bacteroidia</taxon>
        <taxon>Bacteroidales</taxon>
        <taxon>Prevotellaceae</taxon>
        <taxon>Hallella</taxon>
    </lineage>
</organism>
<evidence type="ECO:0000313" key="1">
    <source>
        <dbReference type="EMBL" id="MST84760.1"/>
    </source>
</evidence>
<dbReference type="RefSeq" id="WP_154534335.1">
    <property type="nucleotide sequence ID" value="NZ_VUNG01000020.1"/>
</dbReference>
<reference evidence="1 2" key="1">
    <citation type="submission" date="2019-08" db="EMBL/GenBank/DDBJ databases">
        <title>In-depth cultivation of the pig gut microbiome towards novel bacterial diversity and tailored functional studies.</title>
        <authorList>
            <person name="Wylensek D."/>
            <person name="Hitch T.C.A."/>
            <person name="Clavel T."/>
        </authorList>
    </citation>
    <scope>NUCLEOTIDE SEQUENCE [LARGE SCALE GENOMIC DNA]</scope>
    <source>
        <strain evidence="1 2">LKV-178-WT-2A</strain>
    </source>
</reference>
<keyword evidence="2" id="KW-1185">Reference proteome</keyword>
<gene>
    <name evidence="1" type="ORF">FYJ73_08790</name>
</gene>
<dbReference type="EMBL" id="VUNG01000020">
    <property type="protein sequence ID" value="MST84760.1"/>
    <property type="molecule type" value="Genomic_DNA"/>
</dbReference>
<name>A0A7K0KH35_9BACT</name>
<evidence type="ECO:0000313" key="2">
    <source>
        <dbReference type="Proteomes" id="UP000438914"/>
    </source>
</evidence>
<dbReference type="Proteomes" id="UP000438914">
    <property type="component" value="Unassembled WGS sequence"/>
</dbReference>
<protein>
    <submittedName>
        <fullName evidence="1">Uncharacterized protein</fullName>
    </submittedName>
</protein>
<dbReference type="AlphaFoldDB" id="A0A7K0KH35"/>
<proteinExistence type="predicted"/>